<feature type="compositionally biased region" description="Low complexity" evidence="1">
    <location>
        <begin position="30"/>
        <end position="43"/>
    </location>
</feature>
<feature type="signal peptide" evidence="2">
    <location>
        <begin position="1"/>
        <end position="29"/>
    </location>
</feature>
<evidence type="ECO:0000256" key="2">
    <source>
        <dbReference type="SAM" id="SignalP"/>
    </source>
</evidence>
<feature type="compositionally biased region" description="Polar residues" evidence="1">
    <location>
        <begin position="44"/>
        <end position="59"/>
    </location>
</feature>
<feature type="chain" id="PRO_5044691065" evidence="2">
    <location>
        <begin position="30"/>
        <end position="85"/>
    </location>
</feature>
<gene>
    <name evidence="4" type="ORF">EG327_001942</name>
    <name evidence="3" type="ORF">EG328_002868</name>
</gene>
<evidence type="ECO:0000313" key="6">
    <source>
        <dbReference type="Proteomes" id="UP000490939"/>
    </source>
</evidence>
<keyword evidence="2" id="KW-0732">Signal</keyword>
<evidence type="ECO:0000313" key="5">
    <source>
        <dbReference type="Proteomes" id="UP000447873"/>
    </source>
</evidence>
<dbReference type="Proteomes" id="UP000490939">
    <property type="component" value="Unassembled WGS sequence"/>
</dbReference>
<dbReference type="AlphaFoldDB" id="A0A8H3YXY9"/>
<keyword evidence="6" id="KW-1185">Reference proteome</keyword>
<protein>
    <submittedName>
        <fullName evidence="3">Uncharacterized protein</fullName>
    </submittedName>
</protein>
<evidence type="ECO:0000313" key="4">
    <source>
        <dbReference type="EMBL" id="KAE9990050.1"/>
    </source>
</evidence>
<evidence type="ECO:0000256" key="1">
    <source>
        <dbReference type="SAM" id="MobiDB-lite"/>
    </source>
</evidence>
<evidence type="ECO:0000313" key="3">
    <source>
        <dbReference type="EMBL" id="KAE9976028.1"/>
    </source>
</evidence>
<dbReference type="EMBL" id="WNWS01000182">
    <property type="protein sequence ID" value="KAE9976028.1"/>
    <property type="molecule type" value="Genomic_DNA"/>
</dbReference>
<name>A0A8H3YXY9_VENIN</name>
<accession>A0A8H3YXY9</accession>
<dbReference type="EMBL" id="WNWR01000156">
    <property type="protein sequence ID" value="KAE9990050.1"/>
    <property type="molecule type" value="Genomic_DNA"/>
</dbReference>
<sequence length="85" mass="9292">MAGLWILLPLIVIPFVLLLAWLVLSSCLGSSVRSRGSRPSIPGQQPSFGRNYAMSLSSGTGPGGWESIEMENMLNPETDFEDPRR</sequence>
<organism evidence="3 5">
    <name type="scientific">Venturia inaequalis</name>
    <name type="common">Apple scab fungus</name>
    <dbReference type="NCBI Taxonomy" id="5025"/>
    <lineage>
        <taxon>Eukaryota</taxon>
        <taxon>Fungi</taxon>
        <taxon>Dikarya</taxon>
        <taxon>Ascomycota</taxon>
        <taxon>Pezizomycotina</taxon>
        <taxon>Dothideomycetes</taxon>
        <taxon>Pleosporomycetidae</taxon>
        <taxon>Venturiales</taxon>
        <taxon>Venturiaceae</taxon>
        <taxon>Venturia</taxon>
    </lineage>
</organism>
<dbReference type="Proteomes" id="UP000447873">
    <property type="component" value="Unassembled WGS sequence"/>
</dbReference>
<comment type="caution">
    <text evidence="3">The sequence shown here is derived from an EMBL/GenBank/DDBJ whole genome shotgun (WGS) entry which is preliminary data.</text>
</comment>
<feature type="region of interest" description="Disordered" evidence="1">
    <location>
        <begin position="30"/>
        <end position="85"/>
    </location>
</feature>
<proteinExistence type="predicted"/>
<reference evidence="3 5" key="1">
    <citation type="submission" date="2018-12" db="EMBL/GenBank/DDBJ databases">
        <title>Venturia inaequalis Genome Resource.</title>
        <authorList>
            <person name="Lichtner F.J."/>
        </authorList>
    </citation>
    <scope>NUCLEOTIDE SEQUENCE [LARGE SCALE GENOMIC DNA]</scope>
    <source>
        <strain evidence="3 5">120213</strain>
        <strain evidence="4 6">DMI_063113</strain>
    </source>
</reference>